<sequence>MLSSKKYYEDIVIDNEQRIRVQLEKNPRTLDPQKASLPEDLTLICNLQDGILGISQDGEYVFGEGLGKSYEVENDGLVYRFKLREAYWSDGTPITTEDFYYSWKRALDLKEEAPYGQLLHSIKNAKQYVNEEVGPEELGINIVDALVFEVELEEPDPNFLYKLIYPVFFPINYENSNMDDTIFDKDHNRYISSGPFHIEEWLDYDRITLSKNATYWDADNVVVEKLDFLIISEDIRIFEAFQRGELDIIEVSKNYKTNIEKSPGFYIVEEGQLDSSIKLQEFEMKSGQKEEHFRIGIIKPSINRVFVLPTPLTYHLKWSYVRY</sequence>
<dbReference type="PANTHER" id="PTHR30290:SF10">
    <property type="entry name" value="PERIPLASMIC OLIGOPEPTIDE-BINDING PROTEIN-RELATED"/>
    <property type="match status" value="1"/>
</dbReference>
<dbReference type="InterPro" id="IPR000914">
    <property type="entry name" value="SBP_5_dom"/>
</dbReference>
<evidence type="ECO:0000313" key="6">
    <source>
        <dbReference type="EMBL" id="MBU5678031.1"/>
    </source>
</evidence>
<feature type="domain" description="Solute-binding protein family 5" evidence="5">
    <location>
        <begin position="65"/>
        <end position="267"/>
    </location>
</feature>
<evidence type="ECO:0000313" key="7">
    <source>
        <dbReference type="Proteomes" id="UP000779508"/>
    </source>
</evidence>
<dbReference type="Pfam" id="PF00496">
    <property type="entry name" value="SBP_bac_5"/>
    <property type="match status" value="1"/>
</dbReference>
<keyword evidence="3" id="KW-0813">Transport</keyword>
<evidence type="ECO:0000256" key="2">
    <source>
        <dbReference type="ARBA" id="ARBA00005695"/>
    </source>
</evidence>
<accession>A0ABS6G9J6</accession>
<dbReference type="RefSeq" id="WP_216419281.1">
    <property type="nucleotide sequence ID" value="NZ_JAHLQK010000007.1"/>
</dbReference>
<proteinExistence type="inferred from homology"/>
<comment type="similarity">
    <text evidence="2">Belongs to the bacterial solute-binding protein 5 family.</text>
</comment>
<dbReference type="PANTHER" id="PTHR30290">
    <property type="entry name" value="PERIPLASMIC BINDING COMPONENT OF ABC TRANSPORTER"/>
    <property type="match status" value="1"/>
</dbReference>
<evidence type="ECO:0000259" key="5">
    <source>
        <dbReference type="Pfam" id="PF00496"/>
    </source>
</evidence>
<organism evidence="6 7">
    <name type="scientific">Alkaliphilus flagellatus</name>
    <dbReference type="NCBI Taxonomy" id="2841507"/>
    <lineage>
        <taxon>Bacteria</taxon>
        <taxon>Bacillati</taxon>
        <taxon>Bacillota</taxon>
        <taxon>Clostridia</taxon>
        <taxon>Peptostreptococcales</taxon>
        <taxon>Natronincolaceae</taxon>
        <taxon>Alkaliphilus</taxon>
    </lineage>
</organism>
<reference evidence="6 7" key="1">
    <citation type="submission" date="2021-06" db="EMBL/GenBank/DDBJ databases">
        <authorList>
            <person name="Sun Q."/>
            <person name="Li D."/>
        </authorList>
    </citation>
    <scope>NUCLEOTIDE SEQUENCE [LARGE SCALE GENOMIC DNA]</scope>
    <source>
        <strain evidence="6 7">MSJ-5</strain>
    </source>
</reference>
<comment type="subcellular location">
    <subcellularLocation>
        <location evidence="1">Cell envelope</location>
    </subcellularLocation>
</comment>
<dbReference type="Proteomes" id="UP000779508">
    <property type="component" value="Unassembled WGS sequence"/>
</dbReference>
<comment type="caution">
    <text evidence="6">The sequence shown here is derived from an EMBL/GenBank/DDBJ whole genome shotgun (WGS) entry which is preliminary data.</text>
</comment>
<keyword evidence="4" id="KW-0732">Signal</keyword>
<dbReference type="InterPro" id="IPR039424">
    <property type="entry name" value="SBP_5"/>
</dbReference>
<protein>
    <recommendedName>
        <fullName evidence="5">Solute-binding protein family 5 domain-containing protein</fullName>
    </recommendedName>
</protein>
<dbReference type="EMBL" id="JAHLQK010000007">
    <property type="protein sequence ID" value="MBU5678031.1"/>
    <property type="molecule type" value="Genomic_DNA"/>
</dbReference>
<gene>
    <name evidence="6" type="ORF">KQI88_16550</name>
</gene>
<keyword evidence="7" id="KW-1185">Reference proteome</keyword>
<evidence type="ECO:0000256" key="1">
    <source>
        <dbReference type="ARBA" id="ARBA00004196"/>
    </source>
</evidence>
<name>A0ABS6G9J6_9FIRM</name>
<evidence type="ECO:0000256" key="4">
    <source>
        <dbReference type="ARBA" id="ARBA00022729"/>
    </source>
</evidence>
<evidence type="ECO:0000256" key="3">
    <source>
        <dbReference type="ARBA" id="ARBA00022448"/>
    </source>
</evidence>